<reference evidence="1 2" key="1">
    <citation type="submission" date="2018-06" db="EMBL/GenBank/DDBJ databases">
        <title>Comparative genomics reveals the genomic features of Rhizophagus irregularis, R. cerebriforme, R. diaphanum and Gigaspora rosea, and their symbiotic lifestyle signature.</title>
        <authorList>
            <person name="Morin E."/>
            <person name="San Clemente H."/>
            <person name="Chen E.C.H."/>
            <person name="De La Providencia I."/>
            <person name="Hainaut M."/>
            <person name="Kuo A."/>
            <person name="Kohler A."/>
            <person name="Murat C."/>
            <person name="Tang N."/>
            <person name="Roy S."/>
            <person name="Loubradou J."/>
            <person name="Henrissat B."/>
            <person name="Grigoriev I.V."/>
            <person name="Corradi N."/>
            <person name="Roux C."/>
            <person name="Martin F.M."/>
        </authorList>
    </citation>
    <scope>NUCLEOTIDE SEQUENCE [LARGE SCALE GENOMIC DNA]</scope>
    <source>
        <strain evidence="1 2">DAOM 194757</strain>
    </source>
</reference>
<name>A0A397UW72_9GLOM</name>
<dbReference type="AlphaFoldDB" id="A0A397UW72"/>
<organism evidence="1 2">
    <name type="scientific">Gigaspora rosea</name>
    <dbReference type="NCBI Taxonomy" id="44941"/>
    <lineage>
        <taxon>Eukaryota</taxon>
        <taxon>Fungi</taxon>
        <taxon>Fungi incertae sedis</taxon>
        <taxon>Mucoromycota</taxon>
        <taxon>Glomeromycotina</taxon>
        <taxon>Glomeromycetes</taxon>
        <taxon>Diversisporales</taxon>
        <taxon>Gigasporaceae</taxon>
        <taxon>Gigaspora</taxon>
    </lineage>
</organism>
<sequence length="117" mass="13837">MSSEKVIDNVQPYKQNDLWDDITRSFLLPSRQVSSIILSHRKILRPTLPTRITVSFLTVINEAYTGEIASCIDKKEFKYSLTNNPYEFEYFFMEAEMDLLMGHFESYVIRRKIWLSS</sequence>
<accession>A0A397UW72</accession>
<protein>
    <submittedName>
        <fullName evidence="1">Uncharacterized protein</fullName>
    </submittedName>
</protein>
<proteinExistence type="predicted"/>
<dbReference type="Proteomes" id="UP000266673">
    <property type="component" value="Unassembled WGS sequence"/>
</dbReference>
<evidence type="ECO:0000313" key="1">
    <source>
        <dbReference type="EMBL" id="RIB13417.1"/>
    </source>
</evidence>
<comment type="caution">
    <text evidence="1">The sequence shown here is derived from an EMBL/GenBank/DDBJ whole genome shotgun (WGS) entry which is preliminary data.</text>
</comment>
<keyword evidence="2" id="KW-1185">Reference proteome</keyword>
<gene>
    <name evidence="1" type="ORF">C2G38_2197902</name>
</gene>
<evidence type="ECO:0000313" key="2">
    <source>
        <dbReference type="Proteomes" id="UP000266673"/>
    </source>
</evidence>
<dbReference type="EMBL" id="QKWP01000925">
    <property type="protein sequence ID" value="RIB13417.1"/>
    <property type="molecule type" value="Genomic_DNA"/>
</dbReference>